<organism evidence="5 6">
    <name type="scientific">Neobacillus novalis</name>
    <dbReference type="NCBI Taxonomy" id="220687"/>
    <lineage>
        <taxon>Bacteria</taxon>
        <taxon>Bacillati</taxon>
        <taxon>Bacillota</taxon>
        <taxon>Bacilli</taxon>
        <taxon>Bacillales</taxon>
        <taxon>Bacillaceae</taxon>
        <taxon>Neobacillus</taxon>
    </lineage>
</organism>
<dbReference type="AlphaFoldDB" id="A0AA95MWZ1"/>
<name>A0AA95MWZ1_9BACI</name>
<dbReference type="PANTHER" id="PTHR34703">
    <property type="entry name" value="ANTIPORTER SUBUNIT MNHG2-RELATED"/>
    <property type="match status" value="1"/>
</dbReference>
<dbReference type="NCBIfam" id="NF009314">
    <property type="entry name" value="PRK12674.1-2"/>
    <property type="match status" value="1"/>
</dbReference>
<dbReference type="NCBIfam" id="TIGR01300">
    <property type="entry name" value="CPA3_mnhG_phaG"/>
    <property type="match status" value="1"/>
</dbReference>
<feature type="transmembrane region" description="Helical" evidence="4">
    <location>
        <begin position="70"/>
        <end position="89"/>
    </location>
</feature>
<comment type="subcellular location">
    <subcellularLocation>
        <location evidence="1">Membrane</location>
        <topology evidence="1">Multi-pass membrane protein</topology>
    </subcellularLocation>
</comment>
<evidence type="ECO:0000256" key="1">
    <source>
        <dbReference type="ARBA" id="ARBA00004141"/>
    </source>
</evidence>
<dbReference type="GO" id="GO:0016020">
    <property type="term" value="C:membrane"/>
    <property type="evidence" value="ECO:0007669"/>
    <property type="project" value="UniProtKB-SubCell"/>
</dbReference>
<dbReference type="PANTHER" id="PTHR34703:SF1">
    <property type="entry name" value="ANTIPORTER SUBUNIT MNHG2-RELATED"/>
    <property type="match status" value="1"/>
</dbReference>
<evidence type="ECO:0000256" key="3">
    <source>
        <dbReference type="ARBA" id="ARBA00022449"/>
    </source>
</evidence>
<dbReference type="GO" id="GO:0015385">
    <property type="term" value="F:sodium:proton antiporter activity"/>
    <property type="evidence" value="ECO:0007669"/>
    <property type="project" value="TreeGrafter"/>
</dbReference>
<evidence type="ECO:0000256" key="2">
    <source>
        <dbReference type="ARBA" id="ARBA00008404"/>
    </source>
</evidence>
<evidence type="ECO:0000313" key="5">
    <source>
        <dbReference type="EMBL" id="WHY88926.1"/>
    </source>
</evidence>
<keyword evidence="4" id="KW-0812">Transmembrane</keyword>
<accession>A0AA95MWZ1</accession>
<proteinExistence type="inferred from homology"/>
<keyword evidence="4" id="KW-1133">Transmembrane helix</keyword>
<comment type="similarity">
    <text evidence="2">Belongs to the CPA3 antiporters (TC 2.A.63) subunit G family.</text>
</comment>
<protein>
    <submittedName>
        <fullName evidence="5">Monovalent cation/H(+) antiporter subunit G</fullName>
    </submittedName>
</protein>
<keyword evidence="3" id="KW-0050">Antiport</keyword>
<keyword evidence="3" id="KW-0813">Transport</keyword>
<evidence type="ECO:0000313" key="6">
    <source>
        <dbReference type="Proteomes" id="UP001178288"/>
    </source>
</evidence>
<feature type="transmembrane region" description="Helical" evidence="4">
    <location>
        <begin position="43"/>
        <end position="63"/>
    </location>
</feature>
<dbReference type="KEGG" id="nnv:QNH39_02070"/>
<dbReference type="InterPro" id="IPR005133">
    <property type="entry name" value="PhaG_MnhG_YufB"/>
</dbReference>
<sequence>MIEIVKLIIIFFIMVGAFLNLVAALGVIRLPDVYTRNHAASKASALGIMSILLGTFLYFYFINHHFNSRILLGIVFFFLTTPVAGHLIGRASYNSGVKLWDKSVQDDLKKSKNNPENRE</sequence>
<reference evidence="5" key="1">
    <citation type="submission" date="2023-05" db="EMBL/GenBank/DDBJ databases">
        <title>Comparative genomics of Bacillaceae isolates and their secondary metabolite potential.</title>
        <authorList>
            <person name="Song L."/>
            <person name="Nielsen L.J."/>
            <person name="Mohite O."/>
            <person name="Xu X."/>
            <person name="Weber T."/>
            <person name="Kovacs A.T."/>
        </authorList>
    </citation>
    <scope>NUCLEOTIDE SEQUENCE</scope>
    <source>
        <strain evidence="5">XLM17</strain>
    </source>
</reference>
<keyword evidence="6" id="KW-1185">Reference proteome</keyword>
<keyword evidence="4" id="KW-0472">Membrane</keyword>
<dbReference type="EMBL" id="CP126114">
    <property type="protein sequence ID" value="WHY88926.1"/>
    <property type="molecule type" value="Genomic_DNA"/>
</dbReference>
<dbReference type="RefSeq" id="WP_066095361.1">
    <property type="nucleotide sequence ID" value="NZ_CP126114.1"/>
</dbReference>
<evidence type="ECO:0000256" key="4">
    <source>
        <dbReference type="SAM" id="Phobius"/>
    </source>
</evidence>
<dbReference type="Pfam" id="PF03334">
    <property type="entry name" value="PhaG_MnhG_YufB"/>
    <property type="match status" value="1"/>
</dbReference>
<feature type="transmembrane region" description="Helical" evidence="4">
    <location>
        <begin position="7"/>
        <end position="31"/>
    </location>
</feature>
<dbReference type="Proteomes" id="UP001178288">
    <property type="component" value="Chromosome"/>
</dbReference>
<gene>
    <name evidence="5" type="primary">mnhG</name>
    <name evidence="5" type="ORF">QNH39_02070</name>
</gene>